<feature type="region of interest" description="Disordered" evidence="2">
    <location>
        <begin position="1"/>
        <end position="38"/>
    </location>
</feature>
<name>A0ABR2KP97_9EUKA</name>
<evidence type="ECO:0000256" key="1">
    <source>
        <dbReference type="SAM" id="Coils"/>
    </source>
</evidence>
<sequence length="250" mass="29202">MNDWANINLNSSNSDENEDSPNIWGSEDDLPDDWMDAPDPEEVAIKKKEEEERIRKEKEEAIEAEKKRKQAIREEKIRKKKLLFDNEDASNYDDNLFEVTKEQKEIADFHNALDAFGELDMNKADTDKIDIGTYNPDTVAQFNAFAIAIESKIKQIFPEILRDNKKKNEYEQLKSIQNNSIVKMIEYLITALCDNYKSAFLEDLYKHMNDLYNKKLDESKKIQGYKKKTKQQKGAFFNADKSNDFDDSSI</sequence>
<accession>A0ABR2KP97</accession>
<gene>
    <name evidence="3" type="ORF">M9Y10_030077</name>
</gene>
<comment type="caution">
    <text evidence="3">The sequence shown here is derived from an EMBL/GenBank/DDBJ whole genome shotgun (WGS) entry which is preliminary data.</text>
</comment>
<feature type="coiled-coil region" evidence="1">
    <location>
        <begin position="44"/>
        <end position="75"/>
    </location>
</feature>
<evidence type="ECO:0000313" key="4">
    <source>
        <dbReference type="Proteomes" id="UP001470230"/>
    </source>
</evidence>
<evidence type="ECO:0000256" key="2">
    <source>
        <dbReference type="SAM" id="MobiDB-lite"/>
    </source>
</evidence>
<dbReference type="InterPro" id="IPR013906">
    <property type="entry name" value="eIF3j"/>
</dbReference>
<keyword evidence="4" id="KW-1185">Reference proteome</keyword>
<dbReference type="Proteomes" id="UP001470230">
    <property type="component" value="Unassembled WGS sequence"/>
</dbReference>
<feature type="region of interest" description="Disordered" evidence="2">
    <location>
        <begin position="223"/>
        <end position="250"/>
    </location>
</feature>
<dbReference type="Pfam" id="PF08597">
    <property type="entry name" value="eIF3_subunit"/>
    <property type="match status" value="1"/>
</dbReference>
<evidence type="ECO:0008006" key="5">
    <source>
        <dbReference type="Google" id="ProtNLM"/>
    </source>
</evidence>
<keyword evidence="1" id="KW-0175">Coiled coil</keyword>
<feature type="compositionally biased region" description="Low complexity" evidence="2">
    <location>
        <begin position="1"/>
        <end position="14"/>
    </location>
</feature>
<evidence type="ECO:0000313" key="3">
    <source>
        <dbReference type="EMBL" id="KAK8892828.1"/>
    </source>
</evidence>
<feature type="compositionally biased region" description="Acidic residues" evidence="2">
    <location>
        <begin position="26"/>
        <end position="38"/>
    </location>
</feature>
<organism evidence="3 4">
    <name type="scientific">Tritrichomonas musculus</name>
    <dbReference type="NCBI Taxonomy" id="1915356"/>
    <lineage>
        <taxon>Eukaryota</taxon>
        <taxon>Metamonada</taxon>
        <taxon>Parabasalia</taxon>
        <taxon>Tritrichomonadida</taxon>
        <taxon>Tritrichomonadidae</taxon>
        <taxon>Tritrichomonas</taxon>
    </lineage>
</organism>
<protein>
    <recommendedName>
        <fullName evidence="5">Eukaryotic translation initiation factor 3 30 kDa subunit</fullName>
    </recommendedName>
</protein>
<reference evidence="3 4" key="1">
    <citation type="submission" date="2024-04" db="EMBL/GenBank/DDBJ databases">
        <title>Tritrichomonas musculus Genome.</title>
        <authorList>
            <person name="Alves-Ferreira E."/>
            <person name="Grigg M."/>
            <person name="Lorenzi H."/>
            <person name="Galac M."/>
        </authorList>
    </citation>
    <scope>NUCLEOTIDE SEQUENCE [LARGE SCALE GENOMIC DNA]</scope>
    <source>
        <strain evidence="3 4">EAF2021</strain>
    </source>
</reference>
<proteinExistence type="predicted"/>
<dbReference type="EMBL" id="JAPFFF010000004">
    <property type="protein sequence ID" value="KAK8892828.1"/>
    <property type="molecule type" value="Genomic_DNA"/>
</dbReference>